<dbReference type="Proteomes" id="UP001595704">
    <property type="component" value="Unassembled WGS sequence"/>
</dbReference>
<comment type="caution">
    <text evidence="2">The sequence shown here is derived from an EMBL/GenBank/DDBJ whole genome shotgun (WGS) entry which is preliminary data.</text>
</comment>
<proteinExistence type="predicted"/>
<sequence length="210" mass="21665">MRIALLVYDGMTALDAVGPYDSLSRLPEADIVTASPDGGPATCGGGIVIQAAAALADVDAADVLIVPGGMASALRAMLGDGAVMDWLRRIDQTSRYTCSVCTGALLLASAGVLRNRTAATHWRAHDALTALGATPATDRVHVDGKYLTSGGVTAGIDMGLALCGLLVGRELGEAIELSMHYAPQPPFGTGDPATALTPARRKLIEERLRN</sequence>
<gene>
    <name evidence="2" type="ORF">ACFONL_05450</name>
</gene>
<keyword evidence="3" id="KW-1185">Reference proteome</keyword>
<dbReference type="RefSeq" id="WP_191318229.1">
    <property type="nucleotide sequence ID" value="NZ_BNCG01000002.1"/>
</dbReference>
<dbReference type="CDD" id="cd03139">
    <property type="entry name" value="GATase1_PfpI_2"/>
    <property type="match status" value="1"/>
</dbReference>
<evidence type="ECO:0000259" key="1">
    <source>
        <dbReference type="Pfam" id="PF01965"/>
    </source>
</evidence>
<dbReference type="PANTHER" id="PTHR43130">
    <property type="entry name" value="ARAC-FAMILY TRANSCRIPTIONAL REGULATOR"/>
    <property type="match status" value="1"/>
</dbReference>
<dbReference type="SUPFAM" id="SSF52317">
    <property type="entry name" value="Class I glutamine amidotransferase-like"/>
    <property type="match status" value="1"/>
</dbReference>
<dbReference type="EMBL" id="JBHRYC010000026">
    <property type="protein sequence ID" value="MFC3636828.1"/>
    <property type="molecule type" value="Genomic_DNA"/>
</dbReference>
<dbReference type="InterPro" id="IPR002818">
    <property type="entry name" value="DJ-1/PfpI"/>
</dbReference>
<dbReference type="InterPro" id="IPR052158">
    <property type="entry name" value="INH-QAR"/>
</dbReference>
<dbReference type="GO" id="GO:0016829">
    <property type="term" value="F:lyase activity"/>
    <property type="evidence" value="ECO:0007669"/>
    <property type="project" value="UniProtKB-KW"/>
</dbReference>
<evidence type="ECO:0000313" key="2">
    <source>
        <dbReference type="EMBL" id="MFC3636828.1"/>
    </source>
</evidence>
<dbReference type="InterPro" id="IPR029062">
    <property type="entry name" value="Class_I_gatase-like"/>
</dbReference>
<keyword evidence="2" id="KW-0456">Lyase</keyword>
<name>A0ABV7UEA6_9HYPH</name>
<evidence type="ECO:0000313" key="3">
    <source>
        <dbReference type="Proteomes" id="UP001595704"/>
    </source>
</evidence>
<dbReference type="EC" id="4.2.1.-" evidence="2"/>
<dbReference type="PANTHER" id="PTHR43130:SF2">
    <property type="entry name" value="DJ-1_PFPI DOMAIN-CONTAINING PROTEIN"/>
    <property type="match status" value="1"/>
</dbReference>
<reference evidence="3" key="1">
    <citation type="journal article" date="2019" name="Int. J. Syst. Evol. Microbiol.">
        <title>The Global Catalogue of Microorganisms (GCM) 10K type strain sequencing project: providing services to taxonomists for standard genome sequencing and annotation.</title>
        <authorList>
            <consortium name="The Broad Institute Genomics Platform"/>
            <consortium name="The Broad Institute Genome Sequencing Center for Infectious Disease"/>
            <person name="Wu L."/>
            <person name="Ma J."/>
        </authorList>
    </citation>
    <scope>NUCLEOTIDE SEQUENCE [LARGE SCALE GENOMIC DNA]</scope>
    <source>
        <strain evidence="3">KCTC 42282</strain>
    </source>
</reference>
<accession>A0ABV7UEA6</accession>
<protein>
    <submittedName>
        <fullName evidence="2">DJ-1/PfpI family protein</fullName>
        <ecNumber evidence="2">4.2.1.-</ecNumber>
    </submittedName>
</protein>
<organism evidence="2 3">
    <name type="scientific">Camelimonas fluminis</name>
    <dbReference type="NCBI Taxonomy" id="1576911"/>
    <lineage>
        <taxon>Bacteria</taxon>
        <taxon>Pseudomonadati</taxon>
        <taxon>Pseudomonadota</taxon>
        <taxon>Alphaproteobacteria</taxon>
        <taxon>Hyphomicrobiales</taxon>
        <taxon>Chelatococcaceae</taxon>
        <taxon>Camelimonas</taxon>
    </lineage>
</organism>
<feature type="domain" description="DJ-1/PfpI" evidence="1">
    <location>
        <begin position="1"/>
        <end position="162"/>
    </location>
</feature>
<dbReference type="Gene3D" id="3.40.50.880">
    <property type="match status" value="1"/>
</dbReference>
<dbReference type="Pfam" id="PF01965">
    <property type="entry name" value="DJ-1_PfpI"/>
    <property type="match status" value="1"/>
</dbReference>